<reference evidence="23 24" key="1">
    <citation type="submission" date="2017-12" db="EMBL/GenBank/DDBJ databases">
        <title>Comparative genomics of Botrytis spp.</title>
        <authorList>
            <person name="Valero-Jimenez C.A."/>
            <person name="Tapia P."/>
            <person name="Veloso J."/>
            <person name="Silva-Moreno E."/>
            <person name="Staats M."/>
            <person name="Valdes J.H."/>
            <person name="Van Kan J.A.L."/>
        </authorList>
    </citation>
    <scope>NUCLEOTIDE SEQUENCE [LARGE SCALE GENOMIC DNA]</scope>
    <source>
        <strain evidence="23 24">MUCL435</strain>
    </source>
</reference>
<keyword evidence="20" id="KW-0175">Coiled coil</keyword>
<dbReference type="Gene3D" id="1.10.287.2900">
    <property type="match status" value="1"/>
</dbReference>
<dbReference type="PROSITE" id="PS51808">
    <property type="entry name" value="CHCH"/>
    <property type="match status" value="1"/>
</dbReference>
<evidence type="ECO:0000259" key="22">
    <source>
        <dbReference type="Pfam" id="PF06747"/>
    </source>
</evidence>
<accession>A0A4S8R8Q1</accession>
<evidence type="ECO:0000256" key="3">
    <source>
        <dbReference type="ARBA" id="ARBA00004164"/>
    </source>
</evidence>
<feature type="compositionally biased region" description="Polar residues" evidence="21">
    <location>
        <begin position="14"/>
        <end position="26"/>
    </location>
</feature>
<dbReference type="PANTHER" id="PTHR21622">
    <property type="entry name" value="COILED-COIL-HELIX-COILED-COIL-HELIX DOMAIN CONTAINING 4"/>
    <property type="match status" value="1"/>
</dbReference>
<dbReference type="Pfam" id="PF06747">
    <property type="entry name" value="CHCH"/>
    <property type="match status" value="1"/>
</dbReference>
<dbReference type="InterPro" id="IPR010625">
    <property type="entry name" value="CHCH"/>
</dbReference>
<evidence type="ECO:0000256" key="7">
    <source>
        <dbReference type="ARBA" id="ARBA00022792"/>
    </source>
</evidence>
<keyword evidence="24" id="KW-1185">Reference proteome</keyword>
<keyword evidence="12" id="KW-0560">Oxidoreductase</keyword>
<evidence type="ECO:0000256" key="11">
    <source>
        <dbReference type="ARBA" id="ARBA00022989"/>
    </source>
</evidence>
<keyword evidence="15" id="KW-0472">Membrane</keyword>
<evidence type="ECO:0000256" key="8">
    <source>
        <dbReference type="ARBA" id="ARBA00022927"/>
    </source>
</evidence>
<dbReference type="GO" id="GO:0005758">
    <property type="term" value="C:mitochondrial intermembrane space"/>
    <property type="evidence" value="ECO:0007669"/>
    <property type="project" value="TreeGrafter"/>
</dbReference>
<evidence type="ECO:0000256" key="13">
    <source>
        <dbReference type="ARBA" id="ARBA00023010"/>
    </source>
</evidence>
<evidence type="ECO:0000256" key="10">
    <source>
        <dbReference type="ARBA" id="ARBA00022968"/>
    </source>
</evidence>
<dbReference type="GO" id="GO:0015035">
    <property type="term" value="F:protein-disulfide reductase activity"/>
    <property type="evidence" value="ECO:0007669"/>
    <property type="project" value="InterPro"/>
</dbReference>
<dbReference type="OrthoDB" id="7481291at2759"/>
<keyword evidence="7" id="KW-0999">Mitochondrion inner membrane</keyword>
<name>A0A4S8R8Q1_9HELO</name>
<evidence type="ECO:0000313" key="24">
    <source>
        <dbReference type="Proteomes" id="UP000308671"/>
    </source>
</evidence>
<dbReference type="FunFam" id="1.10.287.2900:FF:000002">
    <property type="entry name" value="Mitochondrial intermembrane space import and assembly protein"/>
    <property type="match status" value="1"/>
</dbReference>
<gene>
    <name evidence="23" type="ORF">BGAL_0046g00270</name>
</gene>
<evidence type="ECO:0000256" key="1">
    <source>
        <dbReference type="ARBA" id="ARBA00001947"/>
    </source>
</evidence>
<dbReference type="AlphaFoldDB" id="A0A4S8R8Q1"/>
<evidence type="ECO:0000256" key="16">
    <source>
        <dbReference type="ARBA" id="ARBA00023157"/>
    </source>
</evidence>
<comment type="subcellular location">
    <subcellularLocation>
        <location evidence="3">Mitochondrion inner membrane</location>
        <topology evidence="3">Single-pass type II membrane protein</topology>
        <orientation evidence="3">Intermembrane side</orientation>
    </subcellularLocation>
</comment>
<feature type="compositionally biased region" description="Acidic residues" evidence="21">
    <location>
        <begin position="125"/>
        <end position="139"/>
    </location>
</feature>
<keyword evidence="9" id="KW-0809">Transit peptide</keyword>
<sequence>MFKTVLRVAPKGSRPQSKSVINTTSARRFLSTAPPSQKSRSWKSSAARWALAGAGVYWYNTSNVFAEEPEAIQKLDESIHRVRESDLPTLDAVIEEKRKRQAELAAEQEKREHESAAKAVAAEGGAEEEGEMEGLEDEAGQQGAFNPETGEINWDCPCLGGMAHGPCGEEFKAAFSCFVHSTEEPKGVECIEKFKGMQDCFRAHPEMYASELENEEDEIEEELRAREAANGSGEGGSEPLSQKAAVSEKSEEKSEKKPEGKLEPAKPTTQKAIESSPDSTEEKHRDSRSSTTPESTSNSGDEGGDLLPRAAHDATTKK</sequence>
<evidence type="ECO:0000256" key="19">
    <source>
        <dbReference type="ARBA" id="ARBA00033150"/>
    </source>
</evidence>
<comment type="cofactor">
    <cofactor evidence="1">
        <name>Zn(2+)</name>
        <dbReference type="ChEBI" id="CHEBI:29105"/>
    </cofactor>
</comment>
<comment type="function">
    <text evidence="18">Required for the import and folding of small cysteine-containing proteins (small Tim) in the mitochondrial intermembrane space (IMS). Forms a redox cycle with ERV1 that involves a disulfide relay system. Precursor proteins to be imported into the IMS are translocated in their reduced form into the mitochondria. The oxidized form of MIA40 forms a transient intermolecular disulfide bridge with the reduced precursor protein, resulting in oxidation of the precursor protein that now contains an intramolecular disulfide bond and is able to undergo folding in the IMS.</text>
</comment>
<evidence type="ECO:0000256" key="9">
    <source>
        <dbReference type="ARBA" id="ARBA00022946"/>
    </source>
</evidence>
<protein>
    <recommendedName>
        <fullName evidence="4">Mitochondrial intermembrane space import and assembly protein 40</fullName>
    </recommendedName>
    <alternativeName>
        <fullName evidence="19">Mitochondrial import inner membrane translocase TIM40</fullName>
    </alternativeName>
</protein>
<comment type="caution">
    <text evidence="23">The sequence shown here is derived from an EMBL/GenBank/DDBJ whole genome shotgun (WGS) entry which is preliminary data.</text>
</comment>
<keyword evidence="5" id="KW-0813">Transport</keyword>
<proteinExistence type="predicted"/>
<keyword evidence="16" id="KW-1015">Disulfide bond</keyword>
<feature type="coiled-coil region" evidence="20">
    <location>
        <begin position="90"/>
        <end position="119"/>
    </location>
</feature>
<keyword evidence="13" id="KW-0811">Translocation</keyword>
<keyword evidence="6" id="KW-0812">Transmembrane</keyword>
<dbReference type="PANTHER" id="PTHR21622:SF0">
    <property type="entry name" value="COILED-COIL-HELIX-COILED-COIL-HELIX DOMAIN CONTAINING 4"/>
    <property type="match status" value="1"/>
</dbReference>
<feature type="compositionally biased region" description="Acidic residues" evidence="21">
    <location>
        <begin position="212"/>
        <end position="221"/>
    </location>
</feature>
<evidence type="ECO:0000256" key="5">
    <source>
        <dbReference type="ARBA" id="ARBA00022448"/>
    </source>
</evidence>
<feature type="region of interest" description="Disordered" evidence="21">
    <location>
        <begin position="1"/>
        <end position="40"/>
    </location>
</feature>
<dbReference type="GO" id="GO:0045041">
    <property type="term" value="P:protein import into mitochondrial intermembrane space"/>
    <property type="evidence" value="ECO:0007669"/>
    <property type="project" value="InterPro"/>
</dbReference>
<keyword evidence="17" id="KW-0676">Redox-active center</keyword>
<dbReference type="InterPro" id="IPR039289">
    <property type="entry name" value="CHCHD4"/>
</dbReference>
<feature type="compositionally biased region" description="Basic and acidic residues" evidence="21">
    <location>
        <begin position="246"/>
        <end position="264"/>
    </location>
</feature>
<feature type="compositionally biased region" description="Polar residues" evidence="21">
    <location>
        <begin position="267"/>
        <end position="278"/>
    </location>
</feature>
<keyword evidence="8" id="KW-0653">Protein transport</keyword>
<evidence type="ECO:0000313" key="23">
    <source>
        <dbReference type="EMBL" id="THV53621.1"/>
    </source>
</evidence>
<keyword evidence="11" id="KW-1133">Transmembrane helix</keyword>
<feature type="domain" description="CHCH" evidence="22">
    <location>
        <begin position="167"/>
        <end position="202"/>
    </location>
</feature>
<evidence type="ECO:0000256" key="15">
    <source>
        <dbReference type="ARBA" id="ARBA00023136"/>
    </source>
</evidence>
<comment type="cofactor">
    <cofactor evidence="2">
        <name>Cu(2+)</name>
        <dbReference type="ChEBI" id="CHEBI:29036"/>
    </cofactor>
</comment>
<dbReference type="Proteomes" id="UP000308671">
    <property type="component" value="Unassembled WGS sequence"/>
</dbReference>
<evidence type="ECO:0000256" key="12">
    <source>
        <dbReference type="ARBA" id="ARBA00023002"/>
    </source>
</evidence>
<evidence type="ECO:0000256" key="14">
    <source>
        <dbReference type="ARBA" id="ARBA00023128"/>
    </source>
</evidence>
<evidence type="ECO:0000256" key="6">
    <source>
        <dbReference type="ARBA" id="ARBA00022692"/>
    </source>
</evidence>
<evidence type="ECO:0000256" key="17">
    <source>
        <dbReference type="ARBA" id="ARBA00023284"/>
    </source>
</evidence>
<keyword evidence="10" id="KW-0735">Signal-anchor</keyword>
<keyword evidence="14" id="KW-0496">Mitochondrion</keyword>
<feature type="compositionally biased region" description="Polar residues" evidence="21">
    <location>
        <begin position="289"/>
        <end position="300"/>
    </location>
</feature>
<dbReference type="GO" id="GO:0005743">
    <property type="term" value="C:mitochondrial inner membrane"/>
    <property type="evidence" value="ECO:0007669"/>
    <property type="project" value="UniProtKB-SubCell"/>
</dbReference>
<organism evidence="23 24">
    <name type="scientific">Botrytis galanthina</name>
    <dbReference type="NCBI Taxonomy" id="278940"/>
    <lineage>
        <taxon>Eukaryota</taxon>
        <taxon>Fungi</taxon>
        <taxon>Dikarya</taxon>
        <taxon>Ascomycota</taxon>
        <taxon>Pezizomycotina</taxon>
        <taxon>Leotiomycetes</taxon>
        <taxon>Helotiales</taxon>
        <taxon>Sclerotiniaceae</taxon>
        <taxon>Botrytis</taxon>
    </lineage>
</organism>
<dbReference type="EMBL" id="PQXL01000046">
    <property type="protein sequence ID" value="THV53621.1"/>
    <property type="molecule type" value="Genomic_DNA"/>
</dbReference>
<evidence type="ECO:0000256" key="4">
    <source>
        <dbReference type="ARBA" id="ARBA00013714"/>
    </source>
</evidence>
<evidence type="ECO:0000256" key="21">
    <source>
        <dbReference type="SAM" id="MobiDB-lite"/>
    </source>
</evidence>
<feature type="region of interest" description="Disordered" evidence="21">
    <location>
        <begin position="211"/>
        <end position="318"/>
    </location>
</feature>
<feature type="region of interest" description="Disordered" evidence="21">
    <location>
        <begin position="121"/>
        <end position="143"/>
    </location>
</feature>
<evidence type="ECO:0000256" key="20">
    <source>
        <dbReference type="SAM" id="Coils"/>
    </source>
</evidence>
<evidence type="ECO:0000256" key="2">
    <source>
        <dbReference type="ARBA" id="ARBA00001973"/>
    </source>
</evidence>
<evidence type="ECO:0000256" key="18">
    <source>
        <dbReference type="ARBA" id="ARBA00024980"/>
    </source>
</evidence>